<name>A0A5B7E940_PORTR</name>
<evidence type="ECO:0000313" key="2">
    <source>
        <dbReference type="Proteomes" id="UP000324222"/>
    </source>
</evidence>
<proteinExistence type="predicted"/>
<keyword evidence="2" id="KW-1185">Reference proteome</keyword>
<organism evidence="1 2">
    <name type="scientific">Portunus trituberculatus</name>
    <name type="common">Swimming crab</name>
    <name type="synonym">Neptunus trituberculatus</name>
    <dbReference type="NCBI Taxonomy" id="210409"/>
    <lineage>
        <taxon>Eukaryota</taxon>
        <taxon>Metazoa</taxon>
        <taxon>Ecdysozoa</taxon>
        <taxon>Arthropoda</taxon>
        <taxon>Crustacea</taxon>
        <taxon>Multicrustacea</taxon>
        <taxon>Malacostraca</taxon>
        <taxon>Eumalacostraca</taxon>
        <taxon>Eucarida</taxon>
        <taxon>Decapoda</taxon>
        <taxon>Pleocyemata</taxon>
        <taxon>Brachyura</taxon>
        <taxon>Eubrachyura</taxon>
        <taxon>Portunoidea</taxon>
        <taxon>Portunidae</taxon>
        <taxon>Portuninae</taxon>
        <taxon>Portunus</taxon>
    </lineage>
</organism>
<accession>A0A5B7E940</accession>
<dbReference type="EMBL" id="VSRR010002047">
    <property type="protein sequence ID" value="MPC29294.1"/>
    <property type="molecule type" value="Genomic_DNA"/>
</dbReference>
<protein>
    <submittedName>
        <fullName evidence="1">Uncharacterized protein</fullName>
    </submittedName>
</protein>
<comment type="caution">
    <text evidence="1">The sequence shown here is derived from an EMBL/GenBank/DDBJ whole genome shotgun (WGS) entry which is preliminary data.</text>
</comment>
<gene>
    <name evidence="1" type="ORF">E2C01_022520</name>
</gene>
<evidence type="ECO:0000313" key="1">
    <source>
        <dbReference type="EMBL" id="MPC29294.1"/>
    </source>
</evidence>
<dbReference type="AlphaFoldDB" id="A0A5B7E940"/>
<reference evidence="1 2" key="1">
    <citation type="submission" date="2019-05" db="EMBL/GenBank/DDBJ databases">
        <title>Another draft genome of Portunus trituberculatus and its Hox gene families provides insights of decapod evolution.</title>
        <authorList>
            <person name="Jeong J.-H."/>
            <person name="Song I."/>
            <person name="Kim S."/>
            <person name="Choi T."/>
            <person name="Kim D."/>
            <person name="Ryu S."/>
            <person name="Kim W."/>
        </authorList>
    </citation>
    <scope>NUCLEOTIDE SEQUENCE [LARGE SCALE GENOMIC DNA]</scope>
    <source>
        <tissue evidence="1">Muscle</tissue>
    </source>
</reference>
<dbReference type="Proteomes" id="UP000324222">
    <property type="component" value="Unassembled WGS sequence"/>
</dbReference>
<sequence>MKQITNIRIRREKERKFERDVVERCGEESKLIYKYTNRKMTNQETITKLIKRNRL</sequence>